<feature type="domain" description="DUF1549" evidence="1">
    <location>
        <begin position="350"/>
        <end position="532"/>
    </location>
</feature>
<sequence>MEVKISDTNAQSGSGWAMDKYSTIFNRCWMTWGVLGTFLFATGDVFGESKLTQLRVYPEQVKLETTADRQLLVVQAVREDGVTVDVSHEAKFQIADQQFVKLEGTTLCPQADGKTELRVEYGGLTKAVPLEVIKATEARPVSFKLDVMPVLMKAGCNSGSCHGAARGKDGFRLSLFGYDPDGDYHRIVRELPGRRVDLAVPEASLLVEKSVGAVPHGGGKRFEMTSDLNKTFVDWVAANCPQDPADVPVCTGLSLYPPDGVLDGEGTKQQVTVRATYSDGSDRDVTALTLFMSNNDNSATISPEGIIQAGARGEAFIMARFATFTVGSHFVVLPKWHQYEAKAMPSANYIDDLVNQKLMKLRIEPSGKADDEAFLRRVYLDLVGILPTEEEYVAFMTDTNPQKRDLLIDQLVERKEFTEVWVSKWAEWLMMRSSNQTSYKSIVLYYNWLSEQIAENVPLNVMVRDILSANGGTFKNAPTNFYQIERDTLKVSENVAQIFMGMRTQCAQCHNHPFDRWTQDDYYAFASFFSQIGRKEAEDYRETIIFNSGGGDVRHPVNGKVMEPVFLGGPKADTKGKDRREVLANWLASPENPYFAENFVNRVWHHFFGIGIVDPIDDVRISNPPSNEPLLKELAKRFTASNYNFKQLVKEIVRSEAYQRSTQRNESNATDEKNFAHQSLRRIKAESMLDIITQVTSGREKFRGLPLGARAVQIADGQTSNYFLTTFGRATRETACSCEVKMEPTLSQALHLLNGDSSNQKIAQGNLVGKWLQEKVPHEEIVQRLYIRCLSRKATQAELDVLLPTLAESKDAKKDLDDVFWALLNSREFIFNH</sequence>
<proteinExistence type="predicted"/>
<dbReference type="PANTHER" id="PTHR35889">
    <property type="entry name" value="CYCLOINULO-OLIGOSACCHARIDE FRUCTANOTRANSFERASE-RELATED"/>
    <property type="match status" value="1"/>
</dbReference>
<evidence type="ECO:0000259" key="2">
    <source>
        <dbReference type="Pfam" id="PF07587"/>
    </source>
</evidence>
<dbReference type="eggNOG" id="COG5492">
    <property type="taxonomic scope" value="Bacteria"/>
</dbReference>
<feature type="domain" description="DUF1553" evidence="2">
    <location>
        <begin position="579"/>
        <end position="803"/>
    </location>
</feature>
<gene>
    <name evidence="3" type="ordered locus">Plim_1450</name>
</gene>
<dbReference type="Gene3D" id="2.60.40.1080">
    <property type="match status" value="1"/>
</dbReference>
<evidence type="ECO:0000259" key="1">
    <source>
        <dbReference type="Pfam" id="PF07583"/>
    </source>
</evidence>
<dbReference type="PANTHER" id="PTHR35889:SF3">
    <property type="entry name" value="F-BOX DOMAIN-CONTAINING PROTEIN"/>
    <property type="match status" value="1"/>
</dbReference>
<dbReference type="InterPro" id="IPR011444">
    <property type="entry name" value="DUF1549"/>
</dbReference>
<dbReference type="HOGENOM" id="CLU_005632_0_0_0"/>
<dbReference type="InterPro" id="IPR022655">
    <property type="entry name" value="DUF1553"/>
</dbReference>
<evidence type="ECO:0000313" key="3">
    <source>
        <dbReference type="EMBL" id="ADG67284.1"/>
    </source>
</evidence>
<dbReference type="AlphaFoldDB" id="D5SVZ9"/>
<protein>
    <recommendedName>
        <fullName evidence="5">Cell surface protein</fullName>
    </recommendedName>
</protein>
<dbReference type="KEGG" id="plm:Plim_1450"/>
<dbReference type="Pfam" id="PF07583">
    <property type="entry name" value="PSCyt2"/>
    <property type="match status" value="1"/>
</dbReference>
<organism evidence="3 4">
    <name type="scientific">Planctopirus limnophila (strain ATCC 43296 / DSM 3776 / IFAM 1008 / Mu 290)</name>
    <name type="common">Planctomyces limnophilus</name>
    <dbReference type="NCBI Taxonomy" id="521674"/>
    <lineage>
        <taxon>Bacteria</taxon>
        <taxon>Pseudomonadati</taxon>
        <taxon>Planctomycetota</taxon>
        <taxon>Planctomycetia</taxon>
        <taxon>Planctomycetales</taxon>
        <taxon>Planctomycetaceae</taxon>
        <taxon>Planctopirus</taxon>
    </lineage>
</organism>
<evidence type="ECO:0008006" key="5">
    <source>
        <dbReference type="Google" id="ProtNLM"/>
    </source>
</evidence>
<dbReference type="STRING" id="521674.Plim_1450"/>
<dbReference type="Proteomes" id="UP000002220">
    <property type="component" value="Chromosome"/>
</dbReference>
<keyword evidence="4" id="KW-1185">Reference proteome</keyword>
<name>D5SVZ9_PLAL2</name>
<dbReference type="EMBL" id="CP001744">
    <property type="protein sequence ID" value="ADG67284.1"/>
    <property type="molecule type" value="Genomic_DNA"/>
</dbReference>
<dbReference type="Pfam" id="PF07587">
    <property type="entry name" value="PSD1"/>
    <property type="match status" value="1"/>
</dbReference>
<evidence type="ECO:0000313" key="4">
    <source>
        <dbReference type="Proteomes" id="UP000002220"/>
    </source>
</evidence>
<reference evidence="3 4" key="1">
    <citation type="journal article" date="2010" name="Stand. Genomic Sci.">
        <title>Complete genome sequence of Planctomyces limnophilus type strain (Mu 290).</title>
        <authorList>
            <person name="Labutti K."/>
            <person name="Sikorski J."/>
            <person name="Schneider S."/>
            <person name="Nolan M."/>
            <person name="Lucas S."/>
            <person name="Glavina Del Rio T."/>
            <person name="Tice H."/>
            <person name="Cheng J.F."/>
            <person name="Goodwin L."/>
            <person name="Pitluck S."/>
            <person name="Liolios K."/>
            <person name="Ivanova N."/>
            <person name="Mavromatis K."/>
            <person name="Mikhailova N."/>
            <person name="Pati A."/>
            <person name="Chen A."/>
            <person name="Palaniappan K."/>
            <person name="Land M."/>
            <person name="Hauser L."/>
            <person name="Chang Y.J."/>
            <person name="Jeffries C.D."/>
            <person name="Tindall B.J."/>
            <person name="Rohde M."/>
            <person name="Goker M."/>
            <person name="Woyke T."/>
            <person name="Bristow J."/>
            <person name="Eisen J.A."/>
            <person name="Markowitz V."/>
            <person name="Hugenholtz P."/>
            <person name="Kyrpides N.C."/>
            <person name="Klenk H.P."/>
            <person name="Lapidus A."/>
        </authorList>
    </citation>
    <scope>NUCLEOTIDE SEQUENCE [LARGE SCALE GENOMIC DNA]</scope>
    <source>
        <strain evidence="4">ATCC 43296 / DSM 3776 / IFAM 1008 / 290</strain>
    </source>
</reference>
<accession>D5SVZ9</accession>